<accession>A0AAE0CCU4</accession>
<gene>
    <name evidence="3" type="ORF">CYMTET_39175</name>
</gene>
<feature type="region of interest" description="Disordered" evidence="2">
    <location>
        <begin position="1"/>
        <end position="134"/>
    </location>
</feature>
<dbReference type="Proteomes" id="UP001190700">
    <property type="component" value="Unassembled WGS sequence"/>
</dbReference>
<name>A0AAE0CCU4_9CHLO</name>
<evidence type="ECO:0000313" key="3">
    <source>
        <dbReference type="EMBL" id="KAK3251487.1"/>
    </source>
</evidence>
<evidence type="ECO:0000256" key="2">
    <source>
        <dbReference type="SAM" id="MobiDB-lite"/>
    </source>
</evidence>
<keyword evidence="1" id="KW-0175">Coiled coil</keyword>
<feature type="region of interest" description="Disordered" evidence="2">
    <location>
        <begin position="729"/>
        <end position="793"/>
    </location>
</feature>
<feature type="coiled-coil region" evidence="1">
    <location>
        <begin position="375"/>
        <end position="456"/>
    </location>
</feature>
<proteinExistence type="predicted"/>
<feature type="non-terminal residue" evidence="3">
    <location>
        <position position="856"/>
    </location>
</feature>
<evidence type="ECO:0000256" key="1">
    <source>
        <dbReference type="SAM" id="Coils"/>
    </source>
</evidence>
<keyword evidence="4" id="KW-1185">Reference proteome</keyword>
<dbReference type="EMBL" id="LGRX02026018">
    <property type="protein sequence ID" value="KAK3251487.1"/>
    <property type="molecule type" value="Genomic_DNA"/>
</dbReference>
<feature type="compositionally biased region" description="Pro residues" evidence="2">
    <location>
        <begin position="732"/>
        <end position="741"/>
    </location>
</feature>
<organism evidence="3 4">
    <name type="scientific">Cymbomonas tetramitiformis</name>
    <dbReference type="NCBI Taxonomy" id="36881"/>
    <lineage>
        <taxon>Eukaryota</taxon>
        <taxon>Viridiplantae</taxon>
        <taxon>Chlorophyta</taxon>
        <taxon>Pyramimonadophyceae</taxon>
        <taxon>Pyramimonadales</taxon>
        <taxon>Pyramimonadaceae</taxon>
        <taxon>Cymbomonas</taxon>
    </lineage>
</organism>
<evidence type="ECO:0000313" key="4">
    <source>
        <dbReference type="Proteomes" id="UP001190700"/>
    </source>
</evidence>
<sequence>MLRTFQPNEDTPPGLEDPEADNDMFVREPEPPKTTEVDERAVPCSSYDDAEGRCSLPHPKSRPVTLSVPRLRPQNSHGAARRCNPGKSDVAGLQPPGPSPENPRKLTTQRFEKPGHRRSRMRSNDSLPPRRMEQRLPDIQKSLLPELNEHSLTSKGIQVSPSPWTRYYLPQGCSEGGRSPNVFFQHFDVCLPDPLLSPRHLPNLELVDPLPRHLQLIWNKLFFVSLPHRPSQQGEMCGDVPRLHIYESRNAVGDILRGELLEPEMRVQRVGLARLCTILTQLQPRSEDDLRPLSELRRAMLQHVAGELEVCADRVRQRLLSMEHNCNAKMAAMSAALQEETEALMGQLDSEKRDNFMRALHHKLHLGKLAANDPRTQLEEKLAAAEAKTAEMEARVIQVEAAVAEAKVEAAEAQAQVVAQTARAEAAAAKNEEVLRAEAEDRLSELDTKLAAALEAGRRIADREAAKEAELDTLRPLAQLGMQVDAFFEEMCESREELKQRKLAFSQRLEEGRQHHADAQRREGEAKELAARNAAAAADAASAVRTEAETAEALRVQLNNVESKFFAERRVTVGLQHELHNARKELEGAAAAAVEEARLAARRRASEARARSEALRHAAELEWELFSKSGVTADQEAMAAEMRSQLDQLSAELTGAEQGLEAVMVQRDAKSQQAALDQARHQAEAMQAELAASLAADGASAQAAQQEQFLGLLMGQIEALEARVGTQIDLAPRPPTAPPGDPELRPPSRAGTLREQGIAGSLKQATASPGEPAESVQATDGMEEDANEPESLAVLLTPKEIKELKATVAKLEWRNGELNDKANRWEEYALRVAQVLGVSQAQMLAVVHNSASSDAL</sequence>
<dbReference type="AlphaFoldDB" id="A0AAE0CCU4"/>
<comment type="caution">
    <text evidence="3">The sequence shown here is derived from an EMBL/GenBank/DDBJ whole genome shotgun (WGS) entry which is preliminary data.</text>
</comment>
<protein>
    <submittedName>
        <fullName evidence="3">Uncharacterized protein</fullName>
    </submittedName>
</protein>
<reference evidence="3 4" key="1">
    <citation type="journal article" date="2015" name="Genome Biol. Evol.">
        <title>Comparative Genomics of a Bacterivorous Green Alga Reveals Evolutionary Causalities and Consequences of Phago-Mixotrophic Mode of Nutrition.</title>
        <authorList>
            <person name="Burns J.A."/>
            <person name="Paasch A."/>
            <person name="Narechania A."/>
            <person name="Kim E."/>
        </authorList>
    </citation>
    <scope>NUCLEOTIDE SEQUENCE [LARGE SCALE GENOMIC DNA]</scope>
    <source>
        <strain evidence="3 4">PLY_AMNH</strain>
    </source>
</reference>
<feature type="compositionally biased region" description="Basic and acidic residues" evidence="2">
    <location>
        <begin position="24"/>
        <end position="41"/>
    </location>
</feature>
<feature type="coiled-coil region" evidence="1">
    <location>
        <begin position="632"/>
        <end position="696"/>
    </location>
</feature>